<protein>
    <recommendedName>
        <fullName evidence="2">DUF4825 domain-containing protein</fullName>
    </recommendedName>
</protein>
<name>A0ABU0DAY9_9BACI</name>
<keyword evidence="1" id="KW-0472">Membrane</keyword>
<organism evidence="3 4">
    <name type="scientific">Lederbergia wuyishanensis</name>
    <dbReference type="NCBI Taxonomy" id="1347903"/>
    <lineage>
        <taxon>Bacteria</taxon>
        <taxon>Bacillati</taxon>
        <taxon>Bacillota</taxon>
        <taxon>Bacilli</taxon>
        <taxon>Bacillales</taxon>
        <taxon>Bacillaceae</taxon>
        <taxon>Lederbergia</taxon>
    </lineage>
</organism>
<proteinExistence type="predicted"/>
<dbReference type="Proteomes" id="UP001232343">
    <property type="component" value="Unassembled WGS sequence"/>
</dbReference>
<keyword evidence="4" id="KW-1185">Reference proteome</keyword>
<evidence type="ECO:0000313" key="3">
    <source>
        <dbReference type="EMBL" id="MDQ0345594.1"/>
    </source>
</evidence>
<dbReference type="Pfam" id="PF16107">
    <property type="entry name" value="DUF4825"/>
    <property type="match status" value="1"/>
</dbReference>
<keyword evidence="1" id="KW-1133">Transmembrane helix</keyword>
<sequence length="184" mass="21477">MSKLGKWIIALLVIGMILFITVQFIVIPKQNAAAEQYLREQEKPLTHDLEYIQQHKNPYMGNAGNTTQLFGHLPLSNMLKDFELNSEELTVMVNFKKKTTDINNQLLNQSLIYNSTAAFALIANLEKIEYHFLDQTINVDRQSIERRYPNFNKMTESTKTWNEKVRNPLKNPQYVEDFIKDILP</sequence>
<accession>A0ABU0DAY9</accession>
<feature type="transmembrane region" description="Helical" evidence="1">
    <location>
        <begin position="7"/>
        <end position="27"/>
    </location>
</feature>
<dbReference type="InterPro" id="IPR032250">
    <property type="entry name" value="DUF4825"/>
</dbReference>
<gene>
    <name evidence="3" type="ORF">J2S14_004456</name>
</gene>
<evidence type="ECO:0000313" key="4">
    <source>
        <dbReference type="Proteomes" id="UP001232343"/>
    </source>
</evidence>
<evidence type="ECO:0000256" key="1">
    <source>
        <dbReference type="SAM" id="Phobius"/>
    </source>
</evidence>
<reference evidence="3 4" key="1">
    <citation type="submission" date="2023-07" db="EMBL/GenBank/DDBJ databases">
        <title>Genomic Encyclopedia of Type Strains, Phase IV (KMG-IV): sequencing the most valuable type-strain genomes for metagenomic binning, comparative biology and taxonomic classification.</title>
        <authorList>
            <person name="Goeker M."/>
        </authorList>
    </citation>
    <scope>NUCLEOTIDE SEQUENCE [LARGE SCALE GENOMIC DNA]</scope>
    <source>
        <strain evidence="3 4">DSM 27848</strain>
    </source>
</reference>
<evidence type="ECO:0000259" key="2">
    <source>
        <dbReference type="Pfam" id="PF16107"/>
    </source>
</evidence>
<feature type="domain" description="DUF4825" evidence="2">
    <location>
        <begin position="53"/>
        <end position="135"/>
    </location>
</feature>
<keyword evidence="1" id="KW-0812">Transmembrane</keyword>
<dbReference type="EMBL" id="JAUSUO010000018">
    <property type="protein sequence ID" value="MDQ0345594.1"/>
    <property type="molecule type" value="Genomic_DNA"/>
</dbReference>
<dbReference type="RefSeq" id="WP_244683663.1">
    <property type="nucleotide sequence ID" value="NZ_JALIRM010000021.1"/>
</dbReference>
<comment type="caution">
    <text evidence="3">The sequence shown here is derived from an EMBL/GenBank/DDBJ whole genome shotgun (WGS) entry which is preliminary data.</text>
</comment>